<dbReference type="PROSITE" id="PS51003">
    <property type="entry name" value="CYTB_CTER"/>
    <property type="match status" value="1"/>
</dbReference>
<keyword evidence="7 19" id="KW-0679">Respiratory chain</keyword>
<sequence>MKKIKTLKNSHPIIKIIDTSLIKLPTPSSISFWWNMGSILGICLMTQIITGLLLTMHYSPHIDLAFYSINHIMRNVNNGWFMRTMHANGASMFFFFMYLHIGRNMYYNSYNLKLPWFTGILIMFLMMATAFMGYILPWGQMSFWGATVITNLFSVIPIIGTEFTQWIWGNFAVSNSTLNRFFMLHFIIPFILLFMVLMHLIFLHQTGSSNPISVNYNIDKIPFHPYFTYKDTLGFLFLFTILFSLMMWQPYLLGDPDNFILANPMVTPVHIQPEWYFLFAYAILRAIPNKVGGVIALLMSILILFIKPFIFNKTLKGSQFFWLNKVLFFNFMFNFIMLTWLGMCLVEQPYILLSQIYSITYFSYFLISFYLSLLWNKMLN</sequence>
<reference evidence="22" key="2">
    <citation type="journal article" date="2022" name="Syst. Entomol.">
        <title>Massive gene rearrangements of mitochondrial genomes and implications for the phylogeny of Trichoptera (Insecta).</title>
        <authorList>
            <person name="Ge X."/>
            <person name="Peng L."/>
            <person name="Vogler A.P."/>
            <person name="Morse J.C."/>
            <person name="Yang L."/>
            <person name="Sun C."/>
            <person name="Wang B."/>
        </authorList>
    </citation>
    <scope>NUCLEOTIDE SEQUENCE</scope>
</reference>
<evidence type="ECO:0000256" key="14">
    <source>
        <dbReference type="ARBA" id="ARBA00023075"/>
    </source>
</evidence>
<dbReference type="RefSeq" id="YP_010586431.1">
    <property type="nucleotide sequence ID" value="NC_069274.1"/>
</dbReference>
<evidence type="ECO:0000256" key="17">
    <source>
        <dbReference type="PIRSR" id="PIRSR038885-1"/>
    </source>
</evidence>
<dbReference type="GO" id="GO:0016491">
    <property type="term" value="F:oxidoreductase activity"/>
    <property type="evidence" value="ECO:0007669"/>
    <property type="project" value="UniProtKB-UniRule"/>
</dbReference>
<evidence type="ECO:0000256" key="11">
    <source>
        <dbReference type="ARBA" id="ARBA00022982"/>
    </source>
</evidence>
<comment type="subunit">
    <text evidence="3">The main subunits of complex b-c1 are: cytochrome b, cytochrome c1 and the Rieske protein.</text>
</comment>
<dbReference type="CDD" id="cd00290">
    <property type="entry name" value="cytochrome_b_C"/>
    <property type="match status" value="1"/>
</dbReference>
<dbReference type="PIRSF" id="PIRSF038885">
    <property type="entry name" value="COB"/>
    <property type="match status" value="1"/>
</dbReference>
<dbReference type="GO" id="GO:0006122">
    <property type="term" value="P:mitochondrial electron transport, ubiquinol to cytochrome c"/>
    <property type="evidence" value="ECO:0007669"/>
    <property type="project" value="TreeGrafter"/>
</dbReference>
<comment type="function">
    <text evidence="1 19">Component of the ubiquinol-cytochrome c reductase complex (complex III or cytochrome b-c1 complex) that is part of the mitochondrial respiratory chain. The b-c1 complex mediates electron transfer from ubiquinol to cytochrome c. Contributes to the generation of a proton gradient across the mitochondrial membrane that is then used for ATP synthesis.</text>
</comment>
<evidence type="ECO:0000256" key="2">
    <source>
        <dbReference type="ARBA" id="ARBA00004448"/>
    </source>
</evidence>
<evidence type="ECO:0000256" key="9">
    <source>
        <dbReference type="ARBA" id="ARBA00022723"/>
    </source>
</evidence>
<comment type="similarity">
    <text evidence="19">Belongs to the cytochrome b family.</text>
</comment>
<feature type="transmembrane region" description="Helical" evidence="19">
    <location>
        <begin position="181"/>
        <end position="203"/>
    </location>
</feature>
<feature type="binding site" description="axial binding residue" evidence="18">
    <location>
        <position position="185"/>
    </location>
    <ligand>
        <name>heme b</name>
        <dbReference type="ChEBI" id="CHEBI:60344"/>
        <label>b562</label>
    </ligand>
    <ligandPart>
        <name>Fe</name>
        <dbReference type="ChEBI" id="CHEBI:18248"/>
    </ligandPart>
</feature>
<dbReference type="Pfam" id="PF00033">
    <property type="entry name" value="Cytochrome_B"/>
    <property type="match status" value="1"/>
</dbReference>
<comment type="subcellular location">
    <subcellularLocation>
        <location evidence="2">Mitochondrion inner membrane</location>
        <topology evidence="2">Multi-pass membrane protein</topology>
    </subcellularLocation>
</comment>
<accession>A0A9E8LPY5</accession>
<feature type="transmembrane region" description="Helical" evidence="19">
    <location>
        <begin position="233"/>
        <end position="251"/>
    </location>
</feature>
<dbReference type="PANTHER" id="PTHR19271:SF16">
    <property type="entry name" value="CYTOCHROME B"/>
    <property type="match status" value="1"/>
</dbReference>
<reference evidence="22" key="1">
    <citation type="submission" date="2021-11" db="EMBL/GenBank/DDBJ databases">
        <authorList>
            <person name="Ge X.-Y."/>
            <person name="Peng L."/>
            <person name="Sun C.-H."/>
            <person name="Wang B.-X."/>
        </authorList>
    </citation>
    <scope>NUCLEOTIDE SEQUENCE</scope>
</reference>
<dbReference type="PANTHER" id="PTHR19271">
    <property type="entry name" value="CYTOCHROME B"/>
    <property type="match status" value="1"/>
</dbReference>
<evidence type="ECO:0000256" key="3">
    <source>
        <dbReference type="ARBA" id="ARBA00011649"/>
    </source>
</evidence>
<dbReference type="GO" id="GO:0008121">
    <property type="term" value="F:quinol-cytochrome-c reductase activity"/>
    <property type="evidence" value="ECO:0007669"/>
    <property type="project" value="InterPro"/>
</dbReference>
<evidence type="ECO:0000256" key="10">
    <source>
        <dbReference type="ARBA" id="ARBA00022792"/>
    </source>
</evidence>
<feature type="binding site" evidence="17">
    <location>
        <position position="204"/>
    </location>
    <ligand>
        <name>a ubiquinone</name>
        <dbReference type="ChEBI" id="CHEBI:16389"/>
    </ligand>
</feature>
<dbReference type="Gene3D" id="1.20.810.10">
    <property type="entry name" value="Cytochrome Bc1 Complex, Chain C"/>
    <property type="match status" value="1"/>
</dbReference>
<evidence type="ECO:0000313" key="22">
    <source>
        <dbReference type="EMBL" id="UZZ44219.1"/>
    </source>
</evidence>
<feature type="transmembrane region" description="Helical" evidence="19">
    <location>
        <begin position="355"/>
        <end position="375"/>
    </location>
</feature>
<feature type="transmembrane region" description="Helical" evidence="19">
    <location>
        <begin position="322"/>
        <end position="343"/>
    </location>
</feature>
<keyword evidence="9 18" id="KW-0479">Metal-binding</keyword>
<dbReference type="InterPro" id="IPR005798">
    <property type="entry name" value="Cyt_b/b6_C"/>
</dbReference>
<evidence type="ECO:0000256" key="13">
    <source>
        <dbReference type="ARBA" id="ARBA00023004"/>
    </source>
</evidence>
<dbReference type="GO" id="GO:0046872">
    <property type="term" value="F:metal ion binding"/>
    <property type="evidence" value="ECO:0007669"/>
    <property type="project" value="UniProtKB-UniRule"/>
</dbReference>
<evidence type="ECO:0000256" key="1">
    <source>
        <dbReference type="ARBA" id="ARBA00002566"/>
    </source>
</evidence>
<keyword evidence="12 19" id="KW-1133">Transmembrane helix</keyword>
<dbReference type="InterPro" id="IPR048260">
    <property type="entry name" value="Cytochrome_b_C_euk/bac"/>
</dbReference>
<keyword evidence="16 19" id="KW-0472">Membrane</keyword>
<keyword evidence="14" id="KW-0830">Ubiquinone</keyword>
<gene>
    <name evidence="22" type="primary">CYTB</name>
</gene>
<evidence type="ECO:0000256" key="8">
    <source>
        <dbReference type="ARBA" id="ARBA00022692"/>
    </source>
</evidence>
<evidence type="ECO:0000256" key="15">
    <source>
        <dbReference type="ARBA" id="ARBA00023128"/>
    </source>
</evidence>
<feature type="transmembrane region" description="Helical" evidence="19">
    <location>
        <begin position="32"/>
        <end position="59"/>
    </location>
</feature>
<dbReference type="SUPFAM" id="SSF81648">
    <property type="entry name" value="a domain/subunit of cytochrome bc1 complex (Ubiquinol-cytochrome c reductase)"/>
    <property type="match status" value="1"/>
</dbReference>
<name>A0A9E8LPY5_9NEOP</name>
<keyword evidence="11 19" id="KW-0249">Electron transport</keyword>
<evidence type="ECO:0000259" key="21">
    <source>
        <dbReference type="PROSITE" id="PS51003"/>
    </source>
</evidence>
<keyword evidence="6 18" id="KW-0349">Heme</keyword>
<geneLocation type="mitochondrion" evidence="22"/>
<feature type="transmembrane region" description="Helical" evidence="19">
    <location>
        <begin position="291"/>
        <end position="310"/>
    </location>
</feature>
<keyword evidence="13 18" id="KW-0408">Iron</keyword>
<feature type="binding site" description="axial binding residue" evidence="18">
    <location>
        <position position="199"/>
    </location>
    <ligand>
        <name>heme b</name>
        <dbReference type="ChEBI" id="CHEBI:60344"/>
        <label>b566</label>
    </ligand>
    <ligandPart>
        <name>Fe</name>
        <dbReference type="ChEBI" id="CHEBI:18248"/>
    </ligandPart>
</feature>
<feature type="binding site" description="axial binding residue" evidence="18">
    <location>
        <position position="86"/>
    </location>
    <ligand>
        <name>heme b</name>
        <dbReference type="ChEBI" id="CHEBI:60344"/>
        <label>b562</label>
    </ligand>
    <ligandPart>
        <name>Fe</name>
        <dbReference type="ChEBI" id="CHEBI:18248"/>
    </ligandPart>
</feature>
<dbReference type="GO" id="GO:0045275">
    <property type="term" value="C:respiratory chain complex III"/>
    <property type="evidence" value="ECO:0007669"/>
    <property type="project" value="InterPro"/>
</dbReference>
<evidence type="ECO:0000256" key="4">
    <source>
        <dbReference type="ARBA" id="ARBA00013531"/>
    </source>
</evidence>
<evidence type="ECO:0000256" key="19">
    <source>
        <dbReference type="RuleBase" id="RU362117"/>
    </source>
</evidence>
<keyword evidence="5 19" id="KW-0813">Transport</keyword>
<protein>
    <recommendedName>
        <fullName evidence="4 19">Cytochrome b</fullName>
    </recommendedName>
</protein>
<evidence type="ECO:0000256" key="5">
    <source>
        <dbReference type="ARBA" id="ARBA00022448"/>
    </source>
</evidence>
<dbReference type="CTD" id="4519"/>
<organism evidence="22">
    <name type="scientific">Oecetis caucula</name>
    <dbReference type="NCBI Taxonomy" id="2904905"/>
    <lineage>
        <taxon>Eukaryota</taxon>
        <taxon>Metazoa</taxon>
        <taxon>Ecdysozoa</taxon>
        <taxon>Arthropoda</taxon>
        <taxon>Hexapoda</taxon>
        <taxon>Insecta</taxon>
        <taxon>Pterygota</taxon>
        <taxon>Neoptera</taxon>
        <taxon>Endopterygota</taxon>
        <taxon>Trichoptera</taxon>
        <taxon>Integripalpia</taxon>
        <taxon>Brevitentoria</taxon>
        <taxon>Leptoceroidea</taxon>
        <taxon>Leptoceridae</taxon>
        <taxon>Leptocerinae</taxon>
        <taxon>Oecetini</taxon>
        <taxon>Oecetis</taxon>
    </lineage>
</organism>
<evidence type="ECO:0000256" key="16">
    <source>
        <dbReference type="ARBA" id="ARBA00023136"/>
    </source>
</evidence>
<dbReference type="CDD" id="cd00284">
    <property type="entry name" value="Cytochrome_b_N"/>
    <property type="match status" value="1"/>
</dbReference>
<evidence type="ECO:0000259" key="20">
    <source>
        <dbReference type="PROSITE" id="PS51002"/>
    </source>
</evidence>
<dbReference type="InterPro" id="IPR030689">
    <property type="entry name" value="Cytochrome_b"/>
</dbReference>
<comment type="cofactor">
    <cofactor evidence="19">
        <name>heme b</name>
        <dbReference type="ChEBI" id="CHEBI:60344"/>
    </cofactor>
    <text evidence="19">Binds 2 heme groups non-covalently.</text>
</comment>
<dbReference type="InterPro" id="IPR027387">
    <property type="entry name" value="Cytb/b6-like_sf"/>
</dbReference>
<dbReference type="GO" id="GO:0005743">
    <property type="term" value="C:mitochondrial inner membrane"/>
    <property type="evidence" value="ECO:0007669"/>
    <property type="project" value="UniProtKB-SubCell"/>
</dbReference>
<dbReference type="EMBL" id="OL678037">
    <property type="protein sequence ID" value="UZZ44219.1"/>
    <property type="molecule type" value="Genomic_DNA"/>
</dbReference>
<dbReference type="InterPro" id="IPR005797">
    <property type="entry name" value="Cyt_b/b6_N"/>
</dbReference>
<feature type="domain" description="Cytochrome b/b6 C-terminal region profile" evidence="21">
    <location>
        <begin position="213"/>
        <end position="380"/>
    </location>
</feature>
<dbReference type="InterPro" id="IPR048259">
    <property type="entry name" value="Cytochrome_b_N_euk/bac"/>
</dbReference>
<dbReference type="AlphaFoldDB" id="A0A9E8LPY5"/>
<dbReference type="PROSITE" id="PS51002">
    <property type="entry name" value="CYTB_NTER"/>
    <property type="match status" value="1"/>
</dbReference>
<dbReference type="InterPro" id="IPR016174">
    <property type="entry name" value="Di-haem_cyt_TM"/>
</dbReference>
<evidence type="ECO:0000256" key="6">
    <source>
        <dbReference type="ARBA" id="ARBA00022617"/>
    </source>
</evidence>
<keyword evidence="10" id="KW-0999">Mitochondrion inner membrane</keyword>
<feature type="transmembrane region" description="Helical" evidence="19">
    <location>
        <begin position="80"/>
        <end position="101"/>
    </location>
</feature>
<dbReference type="Pfam" id="PF00032">
    <property type="entry name" value="Cytochrom_B_C"/>
    <property type="match status" value="1"/>
</dbReference>
<evidence type="ECO:0000256" key="12">
    <source>
        <dbReference type="ARBA" id="ARBA00022989"/>
    </source>
</evidence>
<dbReference type="SUPFAM" id="SSF81342">
    <property type="entry name" value="Transmembrane di-heme cytochromes"/>
    <property type="match status" value="1"/>
</dbReference>
<feature type="binding site" description="axial binding residue" evidence="18">
    <location>
        <position position="100"/>
    </location>
    <ligand>
        <name>heme b</name>
        <dbReference type="ChEBI" id="CHEBI:60344"/>
        <label>b566</label>
    </ligand>
    <ligandPart>
        <name>Fe</name>
        <dbReference type="ChEBI" id="CHEBI:18248"/>
    </ligandPart>
</feature>
<keyword evidence="8 19" id="KW-0812">Transmembrane</keyword>
<evidence type="ECO:0000256" key="7">
    <source>
        <dbReference type="ARBA" id="ARBA00022660"/>
    </source>
</evidence>
<comment type="cofactor">
    <cofactor evidence="18">
        <name>heme</name>
        <dbReference type="ChEBI" id="CHEBI:30413"/>
    </cofactor>
    <text evidence="18">Binds 2 heme groups non-covalently.</text>
</comment>
<feature type="domain" description="Cytochrome b/b6 N-terminal region profile" evidence="20">
    <location>
        <begin position="3"/>
        <end position="212"/>
    </location>
</feature>
<dbReference type="GeneID" id="77426204"/>
<dbReference type="InterPro" id="IPR036150">
    <property type="entry name" value="Cyt_b/b6_C_sf"/>
</dbReference>
<evidence type="ECO:0000256" key="18">
    <source>
        <dbReference type="PIRSR" id="PIRSR038885-2"/>
    </source>
</evidence>
<proteinExistence type="inferred from homology"/>
<keyword evidence="15 19" id="KW-0496">Mitochondrion</keyword>
<feature type="transmembrane region" description="Helical" evidence="19">
    <location>
        <begin position="116"/>
        <end position="136"/>
    </location>
</feature>
<feature type="transmembrane region" description="Helical" evidence="19">
    <location>
        <begin position="143"/>
        <end position="161"/>
    </location>
</feature>